<name>A0A8B8R0X4_9MYRT</name>
<dbReference type="RefSeq" id="XP_030552143.2">
    <property type="nucleotide sequence ID" value="XM_030696283.2"/>
</dbReference>
<dbReference type="InterPro" id="IPR046960">
    <property type="entry name" value="PPR_At4g14850-like_plant"/>
</dbReference>
<evidence type="ECO:0000256" key="2">
    <source>
        <dbReference type="PROSITE-ProRule" id="PRU00708"/>
    </source>
</evidence>
<sequence length="723" mass="81153">MLAKHDHDAFFTCKSLLLFRLSVRSPQHHLFTLKVPSKPITNAATRSDRPSSFLVYCNTQITKHGRNGQVEEAESVFRRMPFRNTISWTAMLTAYADNGRIRNARQMFDEMPDRNTASYNAMITAYIRNDWNVNRAYKLFAEIPDRNAVSYGAMITGFVRAGKVDKAKELYLSMPVEWRDPVCSNALISGYLKLGALEEAVWVFEGMAQRDVVSWSSMLDGYCKNVGVGAARGLFDKMPERNVVSWTAMINGYMKMGQFECGFDLFLDMRKEGTVKVNSTTLTVMFEACGEFGRSQEGIEMHGLVFQLGLEFDLFIRNSIIKMYSSFGYIDDAIKFFNSMDERNEVTWNSLISAYVQNDSIEEAYHLFAKMPRKDAVSWTTIISGYFGNGMIDRSIKLFEMMPVKDDIAWTAMISGFVKNGKFEEAFHWYIRMLRKAIKPNPLTLSSVLGASAGLATLNHGVQIHAHVLKMDLECVLSMQNSLISMYSKCGSVLDAYRIFTETTDPNIVSYNSIITGLAQNGFGTEALRLFKKMQSASQEPNGVTFLAILSACTHVGLVVEGWNYLKSMKSLYGIEPGPDHYACMVDLLGRAGLLDEAICLISSMPLEPHPGVWGALLSAGKIHSRVDVAELAAQRLIKLQPDNATSYVVLSNLYYTSGKQDFSDHVRMAQKSKRVRKSPGCSWIMMKDSVHLFLAGDKSHTSIRDIEATLCTISKEILLLES</sequence>
<evidence type="ECO:0000313" key="5">
    <source>
        <dbReference type="RefSeq" id="XP_030552143.2"/>
    </source>
</evidence>
<dbReference type="PANTHER" id="PTHR47926">
    <property type="entry name" value="PENTATRICOPEPTIDE REPEAT-CONTAINING PROTEIN"/>
    <property type="match status" value="1"/>
</dbReference>
<dbReference type="RefSeq" id="XP_030552142.2">
    <property type="nucleotide sequence ID" value="XM_030696282.2"/>
</dbReference>
<feature type="repeat" description="PPR" evidence="2">
    <location>
        <begin position="147"/>
        <end position="177"/>
    </location>
</feature>
<protein>
    <submittedName>
        <fullName evidence="4 5">Pentatricopeptide repeat-containing protein At1g53600, mitochondrial</fullName>
    </submittedName>
</protein>
<keyword evidence="3" id="KW-1185">Reference proteome</keyword>
<organism evidence="3 4">
    <name type="scientific">Rhodamnia argentea</name>
    <dbReference type="NCBI Taxonomy" id="178133"/>
    <lineage>
        <taxon>Eukaryota</taxon>
        <taxon>Viridiplantae</taxon>
        <taxon>Streptophyta</taxon>
        <taxon>Embryophyta</taxon>
        <taxon>Tracheophyta</taxon>
        <taxon>Spermatophyta</taxon>
        <taxon>Magnoliopsida</taxon>
        <taxon>eudicotyledons</taxon>
        <taxon>Gunneridae</taxon>
        <taxon>Pentapetalae</taxon>
        <taxon>rosids</taxon>
        <taxon>malvids</taxon>
        <taxon>Myrtales</taxon>
        <taxon>Myrtaceae</taxon>
        <taxon>Myrtoideae</taxon>
        <taxon>Myrteae</taxon>
        <taxon>Australasian group</taxon>
        <taxon>Rhodamnia</taxon>
    </lineage>
</organism>
<feature type="repeat" description="PPR" evidence="2">
    <location>
        <begin position="180"/>
        <end position="214"/>
    </location>
</feature>
<evidence type="ECO:0000256" key="1">
    <source>
        <dbReference type="ARBA" id="ARBA00022737"/>
    </source>
</evidence>
<dbReference type="InterPro" id="IPR046848">
    <property type="entry name" value="E_motif"/>
</dbReference>
<dbReference type="Pfam" id="PF01535">
    <property type="entry name" value="PPR"/>
    <property type="match status" value="9"/>
</dbReference>
<dbReference type="AlphaFoldDB" id="A0A8B8R0X4"/>
<dbReference type="Pfam" id="PF13041">
    <property type="entry name" value="PPR_2"/>
    <property type="match status" value="3"/>
</dbReference>
<dbReference type="NCBIfam" id="TIGR00756">
    <property type="entry name" value="PPR"/>
    <property type="match status" value="7"/>
</dbReference>
<keyword evidence="1" id="KW-0677">Repeat</keyword>
<feature type="repeat" description="PPR" evidence="2">
    <location>
        <begin position="242"/>
        <end position="276"/>
    </location>
</feature>
<dbReference type="GO" id="GO:0003723">
    <property type="term" value="F:RNA binding"/>
    <property type="evidence" value="ECO:0007669"/>
    <property type="project" value="InterPro"/>
</dbReference>
<feature type="repeat" description="PPR" evidence="2">
    <location>
        <begin position="507"/>
        <end position="541"/>
    </location>
</feature>
<dbReference type="Pfam" id="PF20431">
    <property type="entry name" value="E_motif"/>
    <property type="match status" value="1"/>
</dbReference>
<reference evidence="3 4" key="1">
    <citation type="submission" date="2025-05" db="UniProtKB">
        <authorList>
            <consortium name="RefSeq"/>
        </authorList>
    </citation>
    <scope>NUCLEOTIDE SEQUENCE [LARGE SCALE GENOMIC DNA]</scope>
    <source>
        <tissue evidence="4 5">Leaf</tissue>
    </source>
</reference>
<proteinExistence type="predicted"/>
<dbReference type="KEGG" id="rarg:115756479"/>
<dbReference type="PROSITE" id="PS51375">
    <property type="entry name" value="PPR"/>
    <property type="match status" value="7"/>
</dbReference>
<gene>
    <name evidence="4 5" type="primary">LOC115756479</name>
</gene>
<dbReference type="GO" id="GO:0009451">
    <property type="term" value="P:RNA modification"/>
    <property type="evidence" value="ECO:0007669"/>
    <property type="project" value="InterPro"/>
</dbReference>
<feature type="repeat" description="PPR" evidence="2">
    <location>
        <begin position="84"/>
        <end position="118"/>
    </location>
</feature>
<accession>A0A8B8R0X4</accession>
<dbReference type="PANTHER" id="PTHR47926:SF404">
    <property type="entry name" value="(PPR) REPEAT-CONTAINING PROTEIN, PUTATIVE-RELATED"/>
    <property type="match status" value="1"/>
</dbReference>
<dbReference type="GeneID" id="115756479"/>
<dbReference type="InterPro" id="IPR011990">
    <property type="entry name" value="TPR-like_helical_dom_sf"/>
</dbReference>
<dbReference type="Proteomes" id="UP000827889">
    <property type="component" value="Chromosome 2"/>
</dbReference>
<evidence type="ECO:0000313" key="4">
    <source>
        <dbReference type="RefSeq" id="XP_030552142.2"/>
    </source>
</evidence>
<feature type="repeat" description="PPR" evidence="2">
    <location>
        <begin position="344"/>
        <end position="378"/>
    </location>
</feature>
<dbReference type="InterPro" id="IPR002885">
    <property type="entry name" value="PPR_rpt"/>
</dbReference>
<dbReference type="SUPFAM" id="SSF48452">
    <property type="entry name" value="TPR-like"/>
    <property type="match status" value="2"/>
</dbReference>
<evidence type="ECO:0000313" key="3">
    <source>
        <dbReference type="Proteomes" id="UP000827889"/>
    </source>
</evidence>
<feature type="repeat" description="PPR" evidence="2">
    <location>
        <begin position="406"/>
        <end position="440"/>
    </location>
</feature>
<dbReference type="Gene3D" id="1.25.40.10">
    <property type="entry name" value="Tetratricopeptide repeat domain"/>
    <property type="match status" value="5"/>
</dbReference>